<protein>
    <submittedName>
        <fullName evidence="1">Uncharacterized protein</fullName>
    </submittedName>
</protein>
<keyword evidence="2" id="KW-1185">Reference proteome</keyword>
<gene>
    <name evidence="1" type="ORF">DSO57_1032158</name>
</gene>
<comment type="caution">
    <text evidence="1">The sequence shown here is derived from an EMBL/GenBank/DDBJ whole genome shotgun (WGS) entry which is preliminary data.</text>
</comment>
<accession>A0ACC2TZ37</accession>
<evidence type="ECO:0000313" key="2">
    <source>
        <dbReference type="Proteomes" id="UP001165960"/>
    </source>
</evidence>
<dbReference type="Proteomes" id="UP001165960">
    <property type="component" value="Unassembled WGS sequence"/>
</dbReference>
<proteinExistence type="predicted"/>
<dbReference type="EMBL" id="QTSX02001659">
    <property type="protein sequence ID" value="KAJ9079761.1"/>
    <property type="molecule type" value="Genomic_DNA"/>
</dbReference>
<name>A0ACC2TZ37_9FUNG</name>
<evidence type="ECO:0000313" key="1">
    <source>
        <dbReference type="EMBL" id="KAJ9079761.1"/>
    </source>
</evidence>
<reference evidence="1" key="1">
    <citation type="submission" date="2022-04" db="EMBL/GenBank/DDBJ databases">
        <title>Genome of the entomopathogenic fungus Entomophthora muscae.</title>
        <authorList>
            <person name="Elya C."/>
            <person name="Lovett B.R."/>
            <person name="Lee E."/>
            <person name="Macias A.M."/>
            <person name="Hajek A.E."/>
            <person name="De Bivort B.L."/>
            <person name="Kasson M.T."/>
            <person name="De Fine Licht H.H."/>
            <person name="Stajich J.E."/>
        </authorList>
    </citation>
    <scope>NUCLEOTIDE SEQUENCE</scope>
    <source>
        <strain evidence="1">Berkeley</strain>
    </source>
</reference>
<organism evidence="1 2">
    <name type="scientific">Entomophthora muscae</name>
    <dbReference type="NCBI Taxonomy" id="34485"/>
    <lineage>
        <taxon>Eukaryota</taxon>
        <taxon>Fungi</taxon>
        <taxon>Fungi incertae sedis</taxon>
        <taxon>Zoopagomycota</taxon>
        <taxon>Entomophthoromycotina</taxon>
        <taxon>Entomophthoromycetes</taxon>
        <taxon>Entomophthorales</taxon>
        <taxon>Entomophthoraceae</taxon>
        <taxon>Entomophthora</taxon>
    </lineage>
</organism>
<sequence length="210" mass="23109">MKYFCLGFLGYVAALTSAPSHYTLARGGACGFPASATQVRAAVPAALYENGRACGVCLKSTNHNNQSTVAHITDKCVGCPETEFLIGSSVQLKLSGSPSWSRVACPPPAGITWHKDSQKFWALFQIKNYPEEIKVVRAYSNSWVTLVPTPWHEYSAPSIDVFVMEYFRIEIEGVSQARHQYIANFPYANQEPPQSDATNYPGPVFRLIPA</sequence>